<gene>
    <name evidence="16" type="ORF">RHS01_04312</name>
</gene>
<feature type="region of interest" description="Disordered" evidence="14">
    <location>
        <begin position="1446"/>
        <end position="1465"/>
    </location>
</feature>
<dbReference type="Pfam" id="PF12205">
    <property type="entry name" value="GIT1_C"/>
    <property type="match status" value="1"/>
</dbReference>
<evidence type="ECO:0000313" key="16">
    <source>
        <dbReference type="EMBL" id="KAF8756574.1"/>
    </source>
</evidence>
<feature type="region of interest" description="Disordered" evidence="14">
    <location>
        <begin position="1161"/>
        <end position="1320"/>
    </location>
</feature>
<keyword evidence="5" id="KW-0677">Repeat</keyword>
<evidence type="ECO:0000256" key="4">
    <source>
        <dbReference type="ARBA" id="ARBA00022593"/>
    </source>
</evidence>
<keyword evidence="9" id="KW-0653">Protein transport</keyword>
<dbReference type="SUPFAM" id="SSF50692">
    <property type="entry name" value="ADC-like"/>
    <property type="match status" value="1"/>
</dbReference>
<feature type="compositionally biased region" description="Basic and acidic residues" evidence="14">
    <location>
        <begin position="1087"/>
        <end position="1099"/>
    </location>
</feature>
<dbReference type="InterPro" id="IPR029067">
    <property type="entry name" value="CDC48_domain_2-like_sf"/>
</dbReference>
<evidence type="ECO:0000256" key="11">
    <source>
        <dbReference type="ARBA" id="ARBA00032509"/>
    </source>
</evidence>
<keyword evidence="8" id="KW-0067">ATP-binding</keyword>
<dbReference type="PANTHER" id="PTHR23077:SF12">
    <property type="entry name" value="PEROXISOMAL ATPASE PEX1"/>
    <property type="match status" value="1"/>
</dbReference>
<dbReference type="Pfam" id="PF17862">
    <property type="entry name" value="AAA_lid_3"/>
    <property type="match status" value="1"/>
</dbReference>
<keyword evidence="10" id="KW-0472">Membrane</keyword>
<dbReference type="InterPro" id="IPR009010">
    <property type="entry name" value="Asp_de-COase-like_dom_sf"/>
</dbReference>
<dbReference type="GO" id="GO:0005524">
    <property type="term" value="F:ATP binding"/>
    <property type="evidence" value="ECO:0007669"/>
    <property type="project" value="UniProtKB-KW"/>
</dbReference>
<keyword evidence="3" id="KW-0813">Transport</keyword>
<feature type="region of interest" description="Disordered" evidence="14">
    <location>
        <begin position="381"/>
        <end position="407"/>
    </location>
</feature>
<dbReference type="InterPro" id="IPR013724">
    <property type="entry name" value="GIT_SHD"/>
</dbReference>
<evidence type="ECO:0000256" key="1">
    <source>
        <dbReference type="ARBA" id="ARBA00004370"/>
    </source>
</evidence>
<dbReference type="PROSITE" id="PS00674">
    <property type="entry name" value="AAA"/>
    <property type="match status" value="1"/>
</dbReference>
<feature type="compositionally biased region" description="Polar residues" evidence="14">
    <location>
        <begin position="237"/>
        <end position="248"/>
    </location>
</feature>
<dbReference type="InterPro" id="IPR003959">
    <property type="entry name" value="ATPase_AAA_core"/>
</dbReference>
<dbReference type="FunFam" id="1.10.8.60:FF:000105">
    <property type="entry name" value="PeRoXisome assembly factor"/>
    <property type="match status" value="1"/>
</dbReference>
<reference evidence="16" key="1">
    <citation type="submission" date="2020-09" db="EMBL/GenBank/DDBJ databases">
        <title>Comparative genome analyses of four rice-infecting Rhizoctonia solani isolates reveal extensive enrichment of homogalacturonan modification genes.</title>
        <authorList>
            <person name="Lee D.-Y."/>
            <person name="Jeon J."/>
            <person name="Kim K.-T."/>
            <person name="Cheong K."/>
            <person name="Song H."/>
            <person name="Choi G."/>
            <person name="Ko J."/>
            <person name="Opiyo S.O."/>
            <person name="Zuo S."/>
            <person name="Madhav S."/>
            <person name="Lee Y.-H."/>
            <person name="Wang G.-L."/>
        </authorList>
    </citation>
    <scope>NUCLEOTIDE SEQUENCE</scope>
    <source>
        <strain evidence="16">AG1-IA B2</strain>
    </source>
</reference>
<evidence type="ECO:0000256" key="5">
    <source>
        <dbReference type="ARBA" id="ARBA00022737"/>
    </source>
</evidence>
<evidence type="ECO:0000256" key="2">
    <source>
        <dbReference type="ARBA" id="ARBA00006914"/>
    </source>
</evidence>
<proteinExistence type="inferred from homology"/>
<dbReference type="Gene3D" id="1.20.120.330">
    <property type="entry name" value="Nucleotidyltransferases domain 2"/>
    <property type="match status" value="1"/>
</dbReference>
<dbReference type="InterPro" id="IPR050168">
    <property type="entry name" value="AAA_ATPase_domain"/>
</dbReference>
<dbReference type="GO" id="GO:0005778">
    <property type="term" value="C:peroxisomal membrane"/>
    <property type="evidence" value="ECO:0007669"/>
    <property type="project" value="TreeGrafter"/>
</dbReference>
<feature type="compositionally biased region" description="Polar residues" evidence="14">
    <location>
        <begin position="1245"/>
        <end position="1254"/>
    </location>
</feature>
<dbReference type="Gene3D" id="1.10.8.60">
    <property type="match status" value="2"/>
</dbReference>
<dbReference type="SUPFAM" id="SSF52540">
    <property type="entry name" value="P-loop containing nucleoside triphosphate hydrolases"/>
    <property type="match status" value="2"/>
</dbReference>
<dbReference type="InterPro" id="IPR022018">
    <property type="entry name" value="GIT1_C"/>
</dbReference>
<dbReference type="Proteomes" id="UP000614334">
    <property type="component" value="Unassembled WGS sequence"/>
</dbReference>
<evidence type="ECO:0000313" key="17">
    <source>
        <dbReference type="Proteomes" id="UP000614334"/>
    </source>
</evidence>
<feature type="compositionally biased region" description="Basic residues" evidence="14">
    <location>
        <begin position="1269"/>
        <end position="1312"/>
    </location>
</feature>
<dbReference type="Pfam" id="PF23742">
    <property type="entry name" value="VBS_C3G9"/>
    <property type="match status" value="1"/>
</dbReference>
<dbReference type="Gene3D" id="2.40.40.20">
    <property type="match status" value="1"/>
</dbReference>
<evidence type="ECO:0000256" key="14">
    <source>
        <dbReference type="SAM" id="MobiDB-lite"/>
    </source>
</evidence>
<evidence type="ECO:0000256" key="9">
    <source>
        <dbReference type="ARBA" id="ARBA00022927"/>
    </source>
</evidence>
<keyword evidence="4" id="KW-0962">Peroxisome biogenesis</keyword>
<dbReference type="InterPro" id="IPR056439">
    <property type="entry name" value="VBS_C3G9"/>
</dbReference>
<evidence type="ECO:0000259" key="15">
    <source>
        <dbReference type="SMART" id="SM00555"/>
    </source>
</evidence>
<feature type="compositionally biased region" description="Basic and acidic residues" evidence="14">
    <location>
        <begin position="1208"/>
        <end position="1234"/>
    </location>
</feature>
<feature type="region of interest" description="Disordered" evidence="14">
    <location>
        <begin position="226"/>
        <end position="260"/>
    </location>
</feature>
<evidence type="ECO:0000256" key="6">
    <source>
        <dbReference type="ARBA" id="ARBA00022741"/>
    </source>
</evidence>
<comment type="caution">
    <text evidence="16">The sequence shown here is derived from an EMBL/GenBank/DDBJ whole genome shotgun (WGS) entry which is preliminary data.</text>
</comment>
<comment type="catalytic activity">
    <reaction evidence="13">
        <text>ATP + H2O = ADP + phosphate + H(+)</text>
        <dbReference type="Rhea" id="RHEA:13065"/>
        <dbReference type="ChEBI" id="CHEBI:15377"/>
        <dbReference type="ChEBI" id="CHEBI:15378"/>
        <dbReference type="ChEBI" id="CHEBI:30616"/>
        <dbReference type="ChEBI" id="CHEBI:43474"/>
        <dbReference type="ChEBI" id="CHEBI:456216"/>
    </reaction>
    <physiologicalReaction direction="left-to-right" evidence="13">
        <dbReference type="Rhea" id="RHEA:13066"/>
    </physiologicalReaction>
</comment>
<evidence type="ECO:0000256" key="12">
    <source>
        <dbReference type="ARBA" id="ARBA00034532"/>
    </source>
</evidence>
<dbReference type="GO" id="GO:0005829">
    <property type="term" value="C:cytosol"/>
    <property type="evidence" value="ECO:0007669"/>
    <property type="project" value="TreeGrafter"/>
</dbReference>
<sequence>MGHRDSFIPRHPEVEGLHTAFSVPADENMPRLYSIKYTPLRTCLINLPMSLYGPLAAKQVRPQRLAVHIALPGSSEGVYVGWTGMASASSLSKWQHGAQAAAEALDTIEIDPQVAQSYGFKDGATVEIGLVHNLPMATNVETEPLSADDWEILVRLVLEVILLVPDIVLNQETHADYVEQNLLGQVRAVAVGQEISVWALGRSRIQFELPEGQAVLLGPDTEVAIAPKLRPPPKPLSAQSKKPSQNESADLPANQDSPIKATDLAPLPLRVFPARLLASPIHTGENPDSEYEVHLSDDDFQRLNSQNDKTPGTHAWLPVEKSAPAPVLLKQNKQKDQQVEEKKPVPGVLVRVKANEEIIAGHAVVIGLESKVEEWDTVLLSPSDEPEQSSRSSSPKQVAPPTFMPPRTRKMNLRAAWIITSRCPGSGRTSVARAVTKKLESDSSIHACIVYVDLAQMADQHTSLLRDKFKTWREVAAWRQPSVLVLDNLDKVVSAEVEHADSSRARHLAEQFLDVFAESPAPGVALLATCQGPAALHPLLTTSHVFSHKVQLRAPDKAAREIRLATSDLSSDPAKPLNFVALATDTEGYSATDLQDLVGRAVHAAAVRTAADNASGAPVLLPSDFAKAQEDFVPLTLRGVKLQKSEVSWSDIGGLHETRRVLRETLEWPTKYGAIFAKCPLRLRSGLLLYGYPGCGKTLLASAVAKECGLNFISVKGPELLNKYIGQSEQSVRKSKPPSQPSPACSSWTSLIQSLQRGESIRFFTATTPNLALGYYRGHDSTGVTDRVVNQMLTQMDGAEGLDGVYVLAATSRPDLIDPALLRPGRLDKSLLCHMPTVDERQEILEAVSRKIALAPGLDLKEVARRTEGFSGADLQALVYNAQLEVVHEELAAKTQELTESLSSERNEDRVKVEVVGGAVMTRAETAALERRVATMIATRAPKSARKKVGVSGEKVRHQITLGHLERSLENHRPSVSPEERWRLQMIYDAFQSDRTGEHKVPPGLSGVGERATLEVNRGILAGFFLLAPWPLPAAHRRPLRRRHTLASAATATLSANRQWHATHSPLPGAADSRAIAKTHFEELKKAPELAGQRTREADAADPTAVPGAAAAETPFLPVRDDFHPKRNQARQKLATLPAIRFKDLSSDVFYELGRRYPEFKEPEQLPEVPDTPASEYDPPTPELVGGRGPNRQSSRDQGFSTAAGSGSDRRRPSQDDFGVRRRPSQDETRRRPSADQIPYRRPSQDSQRTTPVSGQALGHGLFLLRHPDQKHHRRGGHRGSVRSRRRHRRRRIRRRRGHKATPKRRRQKRPLQKAIPRRPQCAGFNLLSAPMSPTSDDGAPVNGLNGRTNSDYYEKMSFGRASVTSSQGAGAAGELKRGEIEDLRRDYEFKIATMQSKLASYEDKGRSDAERIRSLEGELRDSRRVASEREAEARKLRERCDQLEEDLQDAQDGQGNSGSSGGEVTEQLRREMQALLDDLRAMAPVVRTWLRNETPTAKQYTELRGLKATSQLYVQQPVDLNKQDQLPISERGAIVDVHITQFQSAIDTMLMAGRSNTPSTTLTAMKAVVTSVSAIADDVESYVRHQRVPSEHENATQLVERLHATLGNLVAAARTHAMSFGTSPTRRWKEEQHDQQLDAFGERAEASLVGSLELDGFDEWGASDAEGGDDAWEELKPYLEAQSESIAFSIQALLSAIRNGAQGPEINENLAQIISIVSSIIAVSKESLPRASVRQGTEIVSQLSEQCDRLSELQGRVELTKQDRQAMAANAFGVAKAMKELMKL</sequence>
<protein>
    <recommendedName>
        <fullName evidence="12">Peroxisomal ATPase PEX1</fullName>
    </recommendedName>
    <alternativeName>
        <fullName evidence="11">Peroxin-1</fullName>
    </alternativeName>
</protein>
<dbReference type="GO" id="GO:0016887">
    <property type="term" value="F:ATP hydrolysis activity"/>
    <property type="evidence" value="ECO:0007669"/>
    <property type="project" value="InterPro"/>
</dbReference>
<feature type="compositionally biased region" description="Polar residues" evidence="14">
    <location>
        <begin position="1191"/>
        <end position="1205"/>
    </location>
</feature>
<feature type="region of interest" description="Disordered" evidence="14">
    <location>
        <begin position="1087"/>
        <end position="1107"/>
    </location>
</feature>
<comment type="subcellular location">
    <subcellularLocation>
        <location evidence="1">Membrane</location>
    </subcellularLocation>
</comment>
<evidence type="ECO:0000256" key="7">
    <source>
        <dbReference type="ARBA" id="ARBA00022801"/>
    </source>
</evidence>
<organism evidence="16 17">
    <name type="scientific">Rhizoctonia solani</name>
    <dbReference type="NCBI Taxonomy" id="456999"/>
    <lineage>
        <taxon>Eukaryota</taxon>
        <taxon>Fungi</taxon>
        <taxon>Dikarya</taxon>
        <taxon>Basidiomycota</taxon>
        <taxon>Agaricomycotina</taxon>
        <taxon>Agaricomycetes</taxon>
        <taxon>Cantharellales</taxon>
        <taxon>Ceratobasidiaceae</taxon>
        <taxon>Rhizoctonia</taxon>
    </lineage>
</organism>
<dbReference type="SMART" id="SM00555">
    <property type="entry name" value="GIT"/>
    <property type="match status" value="1"/>
</dbReference>
<feature type="domain" description="GIT Spa2 homology (SHD)" evidence="15">
    <location>
        <begin position="1130"/>
        <end position="1160"/>
    </location>
</feature>
<dbReference type="Pfam" id="PF09262">
    <property type="entry name" value="PEX-1N"/>
    <property type="match status" value="1"/>
</dbReference>
<dbReference type="InterPro" id="IPR003960">
    <property type="entry name" value="ATPase_AAA_CS"/>
</dbReference>
<name>A0A8H7IH68_9AGAM</name>
<evidence type="ECO:0000256" key="13">
    <source>
        <dbReference type="ARBA" id="ARBA00048778"/>
    </source>
</evidence>
<evidence type="ECO:0000256" key="8">
    <source>
        <dbReference type="ARBA" id="ARBA00022840"/>
    </source>
</evidence>
<comment type="similarity">
    <text evidence="2">Belongs to the AAA ATPase family.</text>
</comment>
<dbReference type="Gene3D" id="3.40.50.300">
    <property type="entry name" value="P-loop containing nucleotide triphosphate hydrolases"/>
    <property type="match status" value="2"/>
</dbReference>
<keyword evidence="6" id="KW-0547">Nucleotide-binding</keyword>
<dbReference type="GO" id="GO:0016558">
    <property type="term" value="P:protein import into peroxisome matrix"/>
    <property type="evidence" value="ECO:0007669"/>
    <property type="project" value="TreeGrafter"/>
</dbReference>
<accession>A0A8H7IH68</accession>
<dbReference type="SUPFAM" id="SSF57997">
    <property type="entry name" value="Tropomyosin"/>
    <property type="match status" value="1"/>
</dbReference>
<dbReference type="Gene3D" id="3.10.330.10">
    <property type="match status" value="1"/>
</dbReference>
<keyword evidence="7" id="KW-0378">Hydrolase</keyword>
<dbReference type="EMBL" id="JACYCF010000006">
    <property type="protein sequence ID" value="KAF8756574.1"/>
    <property type="molecule type" value="Genomic_DNA"/>
</dbReference>
<dbReference type="PANTHER" id="PTHR23077">
    <property type="entry name" value="AAA-FAMILY ATPASE"/>
    <property type="match status" value="1"/>
</dbReference>
<dbReference type="InterPro" id="IPR015342">
    <property type="entry name" value="PEX1-N_C-lobe"/>
</dbReference>
<dbReference type="Pfam" id="PF08518">
    <property type="entry name" value="GIT_SHD"/>
    <property type="match status" value="1"/>
</dbReference>
<evidence type="ECO:0000256" key="10">
    <source>
        <dbReference type="ARBA" id="ARBA00023136"/>
    </source>
</evidence>
<dbReference type="SUPFAM" id="SSF54585">
    <property type="entry name" value="Cdc48 domain 2-like"/>
    <property type="match status" value="1"/>
</dbReference>
<dbReference type="InterPro" id="IPR027417">
    <property type="entry name" value="P-loop_NTPase"/>
</dbReference>
<dbReference type="InterPro" id="IPR041569">
    <property type="entry name" value="AAA_lid_3"/>
</dbReference>
<dbReference type="Pfam" id="PF00004">
    <property type="entry name" value="AAA"/>
    <property type="match status" value="3"/>
</dbReference>
<evidence type="ECO:0000256" key="3">
    <source>
        <dbReference type="ARBA" id="ARBA00022448"/>
    </source>
</evidence>